<dbReference type="AlphaFoldDB" id="A0A100JUL0"/>
<evidence type="ECO:0000313" key="2">
    <source>
        <dbReference type="Proteomes" id="UP000067448"/>
    </source>
</evidence>
<reference evidence="2" key="1">
    <citation type="submission" date="2015-11" db="EMBL/GenBank/DDBJ databases">
        <authorList>
            <consortium name="Cross-ministerial Strategic Innovation Promotion Program (SIP) consortium"/>
            <person name="Tomihama T."/>
            <person name="Ikenaga M."/>
            <person name="Sakai M."/>
            <person name="Okubo T."/>
            <person name="Ikeda S."/>
        </authorList>
    </citation>
    <scope>NUCLEOTIDE SEQUENCE [LARGE SCALE GENOMIC DNA]</scope>
    <source>
        <strain evidence="2">S58</strain>
    </source>
</reference>
<dbReference type="EMBL" id="BCMM01000035">
    <property type="protein sequence ID" value="GAQ65971.1"/>
    <property type="molecule type" value="Genomic_DNA"/>
</dbReference>
<gene>
    <name evidence="1" type="ORF">SsS58_06399</name>
</gene>
<reference evidence="1 2" key="2">
    <citation type="journal article" date="2016" name="Genome Announc.">
        <title>Draft Genome Sequences of Streptomyces scabiei S58, Streptomyces turgidiscabies T45, and Streptomyces acidiscabies a10, the Pathogens of Potato Common Scab, Isolated in Japan.</title>
        <authorList>
            <person name="Tomihama T."/>
            <person name="Nishi Y."/>
            <person name="Sakai M."/>
            <person name="Ikenaga M."/>
            <person name="Okubo T."/>
            <person name="Ikeda S."/>
        </authorList>
    </citation>
    <scope>NUCLEOTIDE SEQUENCE [LARGE SCALE GENOMIC DNA]</scope>
    <source>
        <strain evidence="1 2">S58</strain>
    </source>
</reference>
<sequence>MTDGSVAGFARGPVALRTIAERAGTVTVTLLSVPLVTLPSVPYTPLKVMRADPVAKVAFSASSALLKATTYSVPVRASVREKA</sequence>
<name>A0A100JUL0_STRSC</name>
<organism evidence="1 2">
    <name type="scientific">Streptomyces scabiei</name>
    <dbReference type="NCBI Taxonomy" id="1930"/>
    <lineage>
        <taxon>Bacteria</taxon>
        <taxon>Bacillati</taxon>
        <taxon>Actinomycetota</taxon>
        <taxon>Actinomycetes</taxon>
        <taxon>Kitasatosporales</taxon>
        <taxon>Streptomycetaceae</taxon>
        <taxon>Streptomyces</taxon>
    </lineage>
</organism>
<reference evidence="2" key="3">
    <citation type="submission" date="2016-02" db="EMBL/GenBank/DDBJ databases">
        <title>Draft genome of pathogenic Streptomyces sp. in Japan.</title>
        <authorList>
            <person name="Tomihama T."/>
            <person name="Ikenaga M."/>
            <person name="Sakai M."/>
            <person name="Okubo T."/>
            <person name="Ikeda S."/>
        </authorList>
    </citation>
    <scope>NUCLEOTIDE SEQUENCE [LARGE SCALE GENOMIC DNA]</scope>
    <source>
        <strain evidence="2">S58</strain>
    </source>
</reference>
<evidence type="ECO:0000313" key="1">
    <source>
        <dbReference type="EMBL" id="GAQ65971.1"/>
    </source>
</evidence>
<accession>A0A100JUL0</accession>
<dbReference type="Proteomes" id="UP000067448">
    <property type="component" value="Unassembled WGS sequence"/>
</dbReference>
<protein>
    <submittedName>
        <fullName evidence="1">Uncharacterized protein</fullName>
    </submittedName>
</protein>
<proteinExistence type="predicted"/>
<comment type="caution">
    <text evidence="1">The sequence shown here is derived from an EMBL/GenBank/DDBJ whole genome shotgun (WGS) entry which is preliminary data.</text>
</comment>